<dbReference type="PANTHER" id="PTHR43792">
    <property type="entry name" value="GNAT FAMILY, PUTATIVE (AFU_ORTHOLOGUE AFUA_3G00765)-RELATED-RELATED"/>
    <property type="match status" value="1"/>
</dbReference>
<keyword evidence="2" id="KW-0808">Transferase</keyword>
<dbReference type="GO" id="GO:0016747">
    <property type="term" value="F:acyltransferase activity, transferring groups other than amino-acyl groups"/>
    <property type="evidence" value="ECO:0007669"/>
    <property type="project" value="InterPro"/>
</dbReference>
<dbReference type="EMBL" id="LN831790">
    <property type="protein sequence ID" value="CQR60878.1"/>
    <property type="molecule type" value="Genomic_DNA"/>
</dbReference>
<dbReference type="InterPro" id="IPR000182">
    <property type="entry name" value="GNAT_dom"/>
</dbReference>
<gene>
    <name evidence="2" type="primary">sle_14160</name>
</gene>
<accession>A0A0F7VQP4</accession>
<dbReference type="InterPro" id="IPR051531">
    <property type="entry name" value="N-acetyltransferase"/>
</dbReference>
<dbReference type="KEGG" id="sle:sle_14160"/>
<evidence type="ECO:0000313" key="2">
    <source>
        <dbReference type="EMBL" id="CQR60878.1"/>
    </source>
</evidence>
<dbReference type="SUPFAM" id="SSF55729">
    <property type="entry name" value="Acyl-CoA N-acyltransferases (Nat)"/>
    <property type="match status" value="1"/>
</dbReference>
<protein>
    <submittedName>
        <fullName evidence="2">GCN5-Like N-Acetyltransferase</fullName>
    </submittedName>
</protein>
<evidence type="ECO:0000259" key="1">
    <source>
        <dbReference type="PROSITE" id="PS51186"/>
    </source>
</evidence>
<dbReference type="Proteomes" id="UP000035016">
    <property type="component" value="Chromosome Chromosome"/>
</dbReference>
<reference evidence="2 3" key="1">
    <citation type="submission" date="2015-02" db="EMBL/GenBank/DDBJ databases">
        <authorList>
            <person name="Gomez-Escribano P.J."/>
        </authorList>
    </citation>
    <scope>NUCLEOTIDE SEQUENCE [LARGE SCALE GENOMIC DNA]</scope>
    <source>
        <strain evidence="3">C34 (DSM 42122 / NRRL B-24963)</strain>
    </source>
</reference>
<evidence type="ECO:0000313" key="3">
    <source>
        <dbReference type="Proteomes" id="UP000035016"/>
    </source>
</evidence>
<sequence length="177" mass="19708">MPRRRPPDLPTRVPDLILRALTPEDADAYYALLDRNRRHLSRLGDYQEEGDATRAWVRNELDQDPGPHLRYGIRLDGELIGRIGLIAVDPPRYGTGYWLGQDHTGAGRATAACEALFDYAVRALGATDIFAGVTHGNDRSAALLRRLGFELVADFAHYTRFRLTRGQSPPGRGIETA</sequence>
<proteinExistence type="predicted"/>
<dbReference type="AlphaFoldDB" id="A0A0F7VQP4"/>
<dbReference type="InterPro" id="IPR016181">
    <property type="entry name" value="Acyl_CoA_acyltransferase"/>
</dbReference>
<name>A0A0F7VQP4_STRLW</name>
<dbReference type="PROSITE" id="PS51186">
    <property type="entry name" value="GNAT"/>
    <property type="match status" value="1"/>
</dbReference>
<dbReference type="Pfam" id="PF13302">
    <property type="entry name" value="Acetyltransf_3"/>
    <property type="match status" value="1"/>
</dbReference>
<feature type="domain" description="N-acetyltransferase" evidence="1">
    <location>
        <begin position="16"/>
        <end position="166"/>
    </location>
</feature>
<organism evidence="2 3">
    <name type="scientific">Streptomyces leeuwenhoekii</name>
    <dbReference type="NCBI Taxonomy" id="1437453"/>
    <lineage>
        <taxon>Bacteria</taxon>
        <taxon>Bacillati</taxon>
        <taxon>Actinomycetota</taxon>
        <taxon>Actinomycetes</taxon>
        <taxon>Kitasatosporales</taxon>
        <taxon>Streptomycetaceae</taxon>
        <taxon>Streptomyces</taxon>
    </lineage>
</organism>
<dbReference type="Gene3D" id="3.40.630.30">
    <property type="match status" value="1"/>
</dbReference>